<feature type="transmembrane region" description="Helical" evidence="6">
    <location>
        <begin position="144"/>
        <end position="162"/>
    </location>
</feature>
<keyword evidence="8" id="KW-1185">Reference proteome</keyword>
<comment type="subcellular location">
    <subcellularLocation>
        <location evidence="1">Membrane</location>
        <topology evidence="1">Multi-pass membrane protein</topology>
    </subcellularLocation>
</comment>
<dbReference type="GO" id="GO:0016020">
    <property type="term" value="C:membrane"/>
    <property type="evidence" value="ECO:0007669"/>
    <property type="project" value="UniProtKB-SubCell"/>
</dbReference>
<reference evidence="7 8" key="1">
    <citation type="journal article" date="2013" name="ISME J.">
        <title>A metabolic model for members of the genus Tetrasphaera involved in enhanced biological phosphorus removal.</title>
        <authorList>
            <person name="Kristiansen R."/>
            <person name="Nguyen H.T.T."/>
            <person name="Saunders A.M."/>
            <person name="Nielsen J.L."/>
            <person name="Wimmer R."/>
            <person name="Le V.Q."/>
            <person name="McIlroy S.J."/>
            <person name="Petrovski S."/>
            <person name="Seviour R.J."/>
            <person name="Calteau A."/>
            <person name="Nielsen K.L."/>
            <person name="Nielsen P.H."/>
        </authorList>
    </citation>
    <scope>NUCLEOTIDE SEQUENCE [LARGE SCALE GENOMIC DNA]</scope>
    <source>
        <strain evidence="7 8">Ben 74</strain>
    </source>
</reference>
<protein>
    <recommendedName>
        <fullName evidence="9">Integral membrane protein</fullName>
    </recommendedName>
</protein>
<evidence type="ECO:0000256" key="4">
    <source>
        <dbReference type="ARBA" id="ARBA00023136"/>
    </source>
</evidence>
<dbReference type="OrthoDB" id="9813689at2"/>
<dbReference type="InterPro" id="IPR004254">
    <property type="entry name" value="AdipoR/HlyIII-related"/>
</dbReference>
<evidence type="ECO:0000313" key="8">
    <source>
        <dbReference type="Proteomes" id="UP000035720"/>
    </source>
</evidence>
<dbReference type="Pfam" id="PF03006">
    <property type="entry name" value="HlyIII"/>
    <property type="match status" value="1"/>
</dbReference>
<keyword evidence="4 6" id="KW-0472">Membrane</keyword>
<gene>
    <name evidence="7" type="ORF">BN13_770026</name>
</gene>
<dbReference type="STRING" id="1193518.BN13_770026"/>
<feature type="transmembrane region" description="Helical" evidence="6">
    <location>
        <begin position="95"/>
        <end position="112"/>
    </location>
</feature>
<evidence type="ECO:0000313" key="7">
    <source>
        <dbReference type="EMBL" id="CCI54589.1"/>
    </source>
</evidence>
<feature type="transmembrane region" description="Helical" evidence="6">
    <location>
        <begin position="119"/>
        <end position="138"/>
    </location>
</feature>
<feature type="binding site" evidence="5">
    <location>
        <position position="76"/>
    </location>
    <ligand>
        <name>Zn(2+)</name>
        <dbReference type="ChEBI" id="CHEBI:29105"/>
    </ligand>
</feature>
<feature type="binding site" evidence="5">
    <location>
        <position position="209"/>
    </location>
    <ligand>
        <name>Zn(2+)</name>
        <dbReference type="ChEBI" id="CHEBI:29105"/>
    </ligand>
</feature>
<dbReference type="PANTHER" id="PTHR20855">
    <property type="entry name" value="ADIPOR/PROGESTIN RECEPTOR-RELATED"/>
    <property type="match status" value="1"/>
</dbReference>
<dbReference type="RefSeq" id="WP_048547217.1">
    <property type="nucleotide sequence ID" value="NZ_HF571038.1"/>
</dbReference>
<keyword evidence="5" id="KW-0479">Metal-binding</keyword>
<name>A0A077MD94_9MICO</name>
<comment type="caution">
    <text evidence="7">The sequence shown here is derived from an EMBL/GenBank/DDBJ whole genome shotgun (WGS) entry which is preliminary data.</text>
</comment>
<organism evidence="7 8">
    <name type="scientific">Nostocoides jenkinsii Ben 74</name>
    <dbReference type="NCBI Taxonomy" id="1193518"/>
    <lineage>
        <taxon>Bacteria</taxon>
        <taxon>Bacillati</taxon>
        <taxon>Actinomycetota</taxon>
        <taxon>Actinomycetes</taxon>
        <taxon>Micrococcales</taxon>
        <taxon>Intrasporangiaceae</taxon>
        <taxon>Nostocoides</taxon>
    </lineage>
</organism>
<evidence type="ECO:0000256" key="6">
    <source>
        <dbReference type="SAM" id="Phobius"/>
    </source>
</evidence>
<keyword evidence="3 6" id="KW-1133">Transmembrane helix</keyword>
<feature type="binding site" evidence="5">
    <location>
        <position position="205"/>
    </location>
    <ligand>
        <name>Zn(2+)</name>
        <dbReference type="ChEBI" id="CHEBI:29105"/>
    </ligand>
</feature>
<proteinExistence type="predicted"/>
<feature type="transmembrane region" description="Helical" evidence="6">
    <location>
        <begin position="169"/>
        <end position="192"/>
    </location>
</feature>
<evidence type="ECO:0000256" key="1">
    <source>
        <dbReference type="ARBA" id="ARBA00004141"/>
    </source>
</evidence>
<dbReference type="GO" id="GO:0046872">
    <property type="term" value="F:metal ion binding"/>
    <property type="evidence" value="ECO:0007669"/>
    <property type="project" value="UniProtKB-KW"/>
</dbReference>
<evidence type="ECO:0000256" key="2">
    <source>
        <dbReference type="ARBA" id="ARBA00022692"/>
    </source>
</evidence>
<keyword evidence="5" id="KW-0862">Zinc</keyword>
<dbReference type="EMBL" id="CAJC01000191">
    <property type="protein sequence ID" value="CCI54589.1"/>
    <property type="molecule type" value="Genomic_DNA"/>
</dbReference>
<sequence length="235" mass="25307">MGAREPLTETLAESAAQFVQQLKPKLRGWLHLVAFPLTVVAGIVLVALAPAGRGRVACAVFAATAAILFGTSALYHRGHWSPAREKLLKRIDHSNIFLIIAGSYTPFAVLLLPHEQAKVLLAIVWSGALLGVAFRVFWVGAPRWLYTPAYIALGWTAVFYLPDFAVRGGAAVLTLVIVGGVLYTLGGIVYGIKRPNPLPRWFGFHEVFHALTVAAFTVHLIGVFLAAYSPAARGA</sequence>
<keyword evidence="2 6" id="KW-0812">Transmembrane</keyword>
<dbReference type="AlphaFoldDB" id="A0A077MD94"/>
<evidence type="ECO:0008006" key="9">
    <source>
        <dbReference type="Google" id="ProtNLM"/>
    </source>
</evidence>
<dbReference type="PANTHER" id="PTHR20855:SF3">
    <property type="entry name" value="LD03007P"/>
    <property type="match status" value="1"/>
</dbReference>
<evidence type="ECO:0000256" key="5">
    <source>
        <dbReference type="PIRSR" id="PIRSR604254-1"/>
    </source>
</evidence>
<accession>A0A077MD94</accession>
<feature type="transmembrane region" description="Helical" evidence="6">
    <location>
        <begin position="56"/>
        <end position="75"/>
    </location>
</feature>
<dbReference type="Proteomes" id="UP000035720">
    <property type="component" value="Unassembled WGS sequence"/>
</dbReference>
<evidence type="ECO:0000256" key="3">
    <source>
        <dbReference type="ARBA" id="ARBA00022989"/>
    </source>
</evidence>
<feature type="transmembrane region" description="Helical" evidence="6">
    <location>
        <begin position="29"/>
        <end position="49"/>
    </location>
</feature>
<feature type="transmembrane region" description="Helical" evidence="6">
    <location>
        <begin position="207"/>
        <end position="228"/>
    </location>
</feature>